<feature type="signal peptide" evidence="2">
    <location>
        <begin position="1"/>
        <end position="33"/>
    </location>
</feature>
<dbReference type="AlphaFoldDB" id="A0A7R9IPP6"/>
<gene>
    <name evidence="4" type="ORF">TTEB3V08_LOCUS10200</name>
</gene>
<feature type="chain" id="PRO_5031337097" description="Nose resistant-to-fluoxetine protein N-terminal domain-containing protein" evidence="2">
    <location>
        <begin position="34"/>
        <end position="500"/>
    </location>
</feature>
<proteinExistence type="predicted"/>
<evidence type="ECO:0000313" key="4">
    <source>
        <dbReference type="EMBL" id="CAD7462306.1"/>
    </source>
</evidence>
<sequence length="500" mass="56531">MAVRASRAALSGTSPCRRWTFNLILFWFASTSAVDNAAERSIDGAPDMALIRQRPPSQMTGNGEEQIETDELPPPVTVIETSTLRAVFIEKIGYEDEGGSKNGSPDIEKHLKTVLNVQQEDFFEISSRNLTEVLPVIERITSEVCRNETRMLFQELARSTPWAVQIFDSSTKTPEGMVIGSTFNFGNFDECVGVRGPPRAEGEPEIQGQYCLMEVIMADPRAKPPEREYMEYHYILNYKLDGHKIWEKNYTNSVHLVRIESHHAGSPSTACKTSRLGLRDLSCYLSSRLGSSNHYLLHWAVCIPSGCNSQDLKEFLVDNFYGLGQELQVHVNVRDDMCHYDKKVTFDKWDIIFMSIMGVYFTIVIVGTTFSLLVKRRSPNTSVFEDVLLAFSVSENLGKLSSHTPSDLGLDCVFGFKFYAMFMILAGHSLLFLVGGPVLNETGINKVVRSIANEPFKNNQLFVDTFFLVSGFLLSRLMLVELDKNKRINFFSFFALRYIR</sequence>
<accession>A0A7R9IPP6</accession>
<keyword evidence="2" id="KW-0732">Signal</keyword>
<feature type="domain" description="Nose resistant-to-fluoxetine protein N-terminal" evidence="3">
    <location>
        <begin position="142"/>
        <end position="333"/>
    </location>
</feature>
<evidence type="ECO:0000256" key="1">
    <source>
        <dbReference type="SAM" id="Phobius"/>
    </source>
</evidence>
<dbReference type="InterPro" id="IPR006621">
    <property type="entry name" value="Nose-resist-to-fluoxetine_N"/>
</dbReference>
<keyword evidence="1" id="KW-0812">Transmembrane</keyword>
<keyword evidence="1" id="KW-1133">Transmembrane helix</keyword>
<dbReference type="SMART" id="SM00703">
    <property type="entry name" value="NRF"/>
    <property type="match status" value="1"/>
</dbReference>
<feature type="transmembrane region" description="Helical" evidence="1">
    <location>
        <begin position="351"/>
        <end position="374"/>
    </location>
</feature>
<feature type="transmembrane region" description="Helical" evidence="1">
    <location>
        <begin position="459"/>
        <end position="479"/>
    </location>
</feature>
<dbReference type="InterPro" id="IPR052728">
    <property type="entry name" value="O2_lipid_transport_reg"/>
</dbReference>
<evidence type="ECO:0000259" key="3">
    <source>
        <dbReference type="SMART" id="SM00703"/>
    </source>
</evidence>
<protein>
    <recommendedName>
        <fullName evidence="3">Nose resistant-to-fluoxetine protein N-terminal domain-containing protein</fullName>
    </recommendedName>
</protein>
<dbReference type="EMBL" id="OE005883">
    <property type="protein sequence ID" value="CAD7462306.1"/>
    <property type="molecule type" value="Genomic_DNA"/>
</dbReference>
<dbReference type="Pfam" id="PF20146">
    <property type="entry name" value="NRF"/>
    <property type="match status" value="1"/>
</dbReference>
<dbReference type="PANTHER" id="PTHR11161">
    <property type="entry name" value="O-ACYLTRANSFERASE"/>
    <property type="match status" value="1"/>
</dbReference>
<name>A0A7R9IPP6_9NEOP</name>
<evidence type="ECO:0000256" key="2">
    <source>
        <dbReference type="SAM" id="SignalP"/>
    </source>
</evidence>
<keyword evidence="1" id="KW-0472">Membrane</keyword>
<reference evidence="4" key="1">
    <citation type="submission" date="2020-11" db="EMBL/GenBank/DDBJ databases">
        <authorList>
            <person name="Tran Van P."/>
        </authorList>
    </citation>
    <scope>NUCLEOTIDE SEQUENCE</scope>
</reference>
<feature type="transmembrane region" description="Helical" evidence="1">
    <location>
        <begin position="418"/>
        <end position="439"/>
    </location>
</feature>
<dbReference type="PANTHER" id="PTHR11161:SF71">
    <property type="entry name" value="NOSE RESISTANT-TO-FLUOXETINE PROTEIN N-TERMINAL DOMAIN-CONTAINING PROTEIN"/>
    <property type="match status" value="1"/>
</dbReference>
<organism evidence="4">
    <name type="scientific">Timema tahoe</name>
    <dbReference type="NCBI Taxonomy" id="61484"/>
    <lineage>
        <taxon>Eukaryota</taxon>
        <taxon>Metazoa</taxon>
        <taxon>Ecdysozoa</taxon>
        <taxon>Arthropoda</taxon>
        <taxon>Hexapoda</taxon>
        <taxon>Insecta</taxon>
        <taxon>Pterygota</taxon>
        <taxon>Neoptera</taxon>
        <taxon>Polyneoptera</taxon>
        <taxon>Phasmatodea</taxon>
        <taxon>Timematodea</taxon>
        <taxon>Timematoidea</taxon>
        <taxon>Timematidae</taxon>
        <taxon>Timema</taxon>
    </lineage>
</organism>